<dbReference type="Gene3D" id="2.130.10.30">
    <property type="entry name" value="Regulator of chromosome condensation 1/beta-lactamase-inhibitor protein II"/>
    <property type="match status" value="2"/>
</dbReference>
<dbReference type="PANTHER" id="PTHR45982">
    <property type="entry name" value="REGULATOR OF CHROMOSOME CONDENSATION"/>
    <property type="match status" value="1"/>
</dbReference>
<accession>A0A1J5SDF6</accession>
<feature type="transmembrane region" description="Helical" evidence="1">
    <location>
        <begin position="45"/>
        <end position="67"/>
    </location>
</feature>
<feature type="domain" description="Ig-like" evidence="2">
    <location>
        <begin position="875"/>
        <end position="956"/>
    </location>
</feature>
<gene>
    <name evidence="3" type="ORF">GALL_114800</name>
</gene>
<evidence type="ECO:0000313" key="3">
    <source>
        <dbReference type="EMBL" id="OIR06290.1"/>
    </source>
</evidence>
<dbReference type="InterPro" id="IPR051553">
    <property type="entry name" value="Ran_GTPase-activating"/>
</dbReference>
<protein>
    <submittedName>
        <fullName evidence="3">Immunoglobulin I-set domain protein</fullName>
    </submittedName>
</protein>
<proteinExistence type="predicted"/>
<name>A0A1J5SDF6_9ZZZZ</name>
<dbReference type="Pfam" id="PF13927">
    <property type="entry name" value="Ig_3"/>
    <property type="match status" value="1"/>
</dbReference>
<dbReference type="InterPro" id="IPR036179">
    <property type="entry name" value="Ig-like_dom_sf"/>
</dbReference>
<dbReference type="CDD" id="cd00096">
    <property type="entry name" value="Ig"/>
    <property type="match status" value="1"/>
</dbReference>
<dbReference type="SUPFAM" id="SSF48726">
    <property type="entry name" value="Immunoglobulin"/>
    <property type="match status" value="3"/>
</dbReference>
<evidence type="ECO:0000256" key="1">
    <source>
        <dbReference type="SAM" id="Phobius"/>
    </source>
</evidence>
<dbReference type="AlphaFoldDB" id="A0A1J5SDF6"/>
<reference evidence="3" key="1">
    <citation type="submission" date="2016-10" db="EMBL/GenBank/DDBJ databases">
        <title>Sequence of Gallionella enrichment culture.</title>
        <authorList>
            <person name="Poehlein A."/>
            <person name="Muehling M."/>
            <person name="Daniel R."/>
        </authorList>
    </citation>
    <scope>NUCLEOTIDE SEQUENCE</scope>
</reference>
<dbReference type="EMBL" id="MLJW01000044">
    <property type="protein sequence ID" value="OIR06290.1"/>
    <property type="molecule type" value="Genomic_DNA"/>
</dbReference>
<dbReference type="InterPro" id="IPR000408">
    <property type="entry name" value="Reg_chr_condens"/>
</dbReference>
<dbReference type="InterPro" id="IPR013098">
    <property type="entry name" value="Ig_I-set"/>
</dbReference>
<dbReference type="InterPro" id="IPR009091">
    <property type="entry name" value="RCC1/BLIP-II"/>
</dbReference>
<dbReference type="PROSITE" id="PS50835">
    <property type="entry name" value="IG_LIKE"/>
    <property type="match status" value="2"/>
</dbReference>
<keyword evidence="1" id="KW-1133">Transmembrane helix</keyword>
<dbReference type="PANTHER" id="PTHR45982:SF1">
    <property type="entry name" value="REGULATOR OF CHROMOSOME CONDENSATION"/>
    <property type="match status" value="1"/>
</dbReference>
<dbReference type="GO" id="GO:0005737">
    <property type="term" value="C:cytoplasm"/>
    <property type="evidence" value="ECO:0007669"/>
    <property type="project" value="TreeGrafter"/>
</dbReference>
<keyword evidence="1" id="KW-0812">Transmembrane</keyword>
<dbReference type="InterPro" id="IPR007110">
    <property type="entry name" value="Ig-like_dom"/>
</dbReference>
<dbReference type="Pfam" id="PF13540">
    <property type="entry name" value="RCC1_2"/>
    <property type="match status" value="1"/>
</dbReference>
<dbReference type="SMART" id="SM00409">
    <property type="entry name" value="IG"/>
    <property type="match status" value="3"/>
</dbReference>
<dbReference type="Pfam" id="PF07679">
    <property type="entry name" value="I-set"/>
    <property type="match status" value="1"/>
</dbReference>
<dbReference type="InterPro" id="IPR013783">
    <property type="entry name" value="Ig-like_fold"/>
</dbReference>
<dbReference type="SUPFAM" id="SSF50985">
    <property type="entry name" value="RCC1/BLIP-II"/>
    <property type="match status" value="2"/>
</dbReference>
<feature type="domain" description="Ig-like" evidence="2">
    <location>
        <begin position="65"/>
        <end position="145"/>
    </location>
</feature>
<keyword evidence="1" id="KW-0472">Membrane</keyword>
<sequence>MAGLAVWAVVDSTPVIFEPAMNSTFTGEVRHEFTGSRMIGSGRRWLRAITLAAGFALGSAAIAAPTLSATSDTRQVLAPGQALALSVTATGTGTLSYQWYHDNRKIDGATSATYDITQVAYADAGAYTVIVTDSSGTATSEPIFALVAPTSTQLIEWGASEALDPQALTDISDAVAVAAGDTAMLWVRRDGSVAGVGDITVPSGLGGVVAVALGGKATGHHWGLALEKDGTVAAIGPAPAIPAWLTGVVAVAASADMGFALRSDGTIVAIGSSGISEEPPEGLSDVVSISAGPTYLIALKSEGTLVITGLPAYGAPTTGAPASGVSKVYAGNGRAFAQMTDGSLVGWGDNTSGAATLPAGLSNISALASGLNYSLALKADGTLASWGVAGEDRIPTMADNVFAVSAASTYAVALRDASKDAPPAIVTAPVDFVGQTDDVVNLAVTAKGTGLAYQWRRNGVPVLNANKATCSFQLEEGTAGNWDVVVSNTAGSVESSPARVQLVTLAARAGDMSAWQVVRPGEPMDLGVSALTSAPLTYRWFLNNRAQAGETGPRLTRAAAGLGDTGVYSVEVSDGSQHQRIVFYVRVAPAKTDVYLLGDYSYSGLWGWNSAAAPVDLFDVVDAIPGFSLRPDGSVYSWAPYASGGVGATPTSTRVPGVSDVVALADDAYLKSDGTVGLWTAPATGFGDVPMPVDVASVVQLVDYLGTNVALRADGSVVAWGNNRYGQCNVPSGLGGVVSVGAGLGYAAALREDGTVVVWGDPSQAQVSVPAGLGKVAAMAAGPYRILVKEEDGTVTSWGLGGNDPRVPSGLGGAVALCEGSSYSACLNPDGSVVSWGVVPDIGARVPMAGASYFGMSTGASCELLLRDASHDPVPTISSQPVGATAKADSLAVLSCSATAGGGQLLYQWYKDGVVIDGATSASLIFSRVGTQDAGTYTVVVTGTSGSVTSTPAVFSVTPVDHLLALSTRCFVGTGAAVAVQGLVLKQPAVVLLRAAGPSLANYGVNGVLRNPVLTLYDVNGKALVSDQGWQNPPIYLNGTVEGFNGEYGMEYDRAQVAAAVQAFPFTSPDDSAIAIRLPAGVYTMEVTGADGQTGTAMTEAYFYQPMSDHGQGDRMIAVSTRCHIGIGDSIAVVGLSLEHRATMLLRAVGPSLANYQVSGVLAKPTMTVYDGAGNVVATNTGWNADATQAALITQAEQQVGEFPLTSPDDSAMLLGLKPGLYTIQVKGADGGSGNALVEAYFVHDGL</sequence>
<dbReference type="PROSITE" id="PS50012">
    <property type="entry name" value="RCC1_3"/>
    <property type="match status" value="2"/>
</dbReference>
<evidence type="ECO:0000259" key="2">
    <source>
        <dbReference type="PROSITE" id="PS50835"/>
    </source>
</evidence>
<dbReference type="Gene3D" id="2.60.40.10">
    <property type="entry name" value="Immunoglobulins"/>
    <property type="match status" value="4"/>
</dbReference>
<comment type="caution">
    <text evidence="3">The sequence shown here is derived from an EMBL/GenBank/DDBJ whole genome shotgun (WGS) entry which is preliminary data.</text>
</comment>
<dbReference type="GO" id="GO:0005085">
    <property type="term" value="F:guanyl-nucleotide exchange factor activity"/>
    <property type="evidence" value="ECO:0007669"/>
    <property type="project" value="TreeGrafter"/>
</dbReference>
<dbReference type="InterPro" id="IPR003599">
    <property type="entry name" value="Ig_sub"/>
</dbReference>
<organism evidence="3">
    <name type="scientific">mine drainage metagenome</name>
    <dbReference type="NCBI Taxonomy" id="410659"/>
    <lineage>
        <taxon>unclassified sequences</taxon>
        <taxon>metagenomes</taxon>
        <taxon>ecological metagenomes</taxon>
    </lineage>
</organism>